<dbReference type="GeneID" id="92075828"/>
<feature type="compositionally biased region" description="Polar residues" evidence="1">
    <location>
        <begin position="369"/>
        <end position="382"/>
    </location>
</feature>
<feature type="domain" description="Rhodopsin" evidence="3">
    <location>
        <begin position="40"/>
        <end position="275"/>
    </location>
</feature>
<feature type="compositionally biased region" description="Basic and acidic residues" evidence="1">
    <location>
        <begin position="336"/>
        <end position="359"/>
    </location>
</feature>
<name>A0ABR1QKP8_9PEZI</name>
<feature type="transmembrane region" description="Helical" evidence="2">
    <location>
        <begin position="211"/>
        <end position="232"/>
    </location>
</feature>
<feature type="transmembrane region" description="Helical" evidence="2">
    <location>
        <begin position="134"/>
        <end position="155"/>
    </location>
</feature>
<feature type="region of interest" description="Disordered" evidence="1">
    <location>
        <begin position="305"/>
        <end position="384"/>
    </location>
</feature>
<dbReference type="RefSeq" id="XP_066702628.1">
    <property type="nucleotide sequence ID" value="XM_066842766.1"/>
</dbReference>
<dbReference type="PANTHER" id="PTHR39614">
    <property type="entry name" value="INTEGRAL MEMBRANE PROTEIN"/>
    <property type="match status" value="1"/>
</dbReference>
<feature type="transmembrane region" description="Helical" evidence="2">
    <location>
        <begin position="101"/>
        <end position="122"/>
    </location>
</feature>
<accession>A0ABR1QKP8</accession>
<keyword evidence="5" id="KW-1185">Reference proteome</keyword>
<dbReference type="EMBL" id="JAQQWE010000004">
    <property type="protein sequence ID" value="KAK7957322.1"/>
    <property type="molecule type" value="Genomic_DNA"/>
</dbReference>
<feature type="transmembrane region" description="Helical" evidence="2">
    <location>
        <begin position="252"/>
        <end position="270"/>
    </location>
</feature>
<dbReference type="Pfam" id="PF20684">
    <property type="entry name" value="Fung_rhodopsin"/>
    <property type="match status" value="1"/>
</dbReference>
<reference evidence="4 5" key="1">
    <citation type="submission" date="2023-01" db="EMBL/GenBank/DDBJ databases">
        <title>Analysis of 21 Apiospora genomes using comparative genomics revels a genus with tremendous synthesis potential of carbohydrate active enzymes and secondary metabolites.</title>
        <authorList>
            <person name="Sorensen T."/>
        </authorList>
    </citation>
    <scope>NUCLEOTIDE SEQUENCE [LARGE SCALE GENOMIC DNA]</scope>
    <source>
        <strain evidence="4 5">CBS 24483</strain>
    </source>
</reference>
<keyword evidence="2" id="KW-0812">Transmembrane</keyword>
<gene>
    <name evidence="4" type="ORF">PG986_006544</name>
</gene>
<feature type="transmembrane region" description="Helical" evidence="2">
    <location>
        <begin position="53"/>
        <end position="73"/>
    </location>
</feature>
<evidence type="ECO:0000256" key="2">
    <source>
        <dbReference type="SAM" id="Phobius"/>
    </source>
</evidence>
<dbReference type="InterPro" id="IPR049326">
    <property type="entry name" value="Rhodopsin_dom_fungi"/>
</dbReference>
<organism evidence="4 5">
    <name type="scientific">Apiospora aurea</name>
    <dbReference type="NCBI Taxonomy" id="335848"/>
    <lineage>
        <taxon>Eukaryota</taxon>
        <taxon>Fungi</taxon>
        <taxon>Dikarya</taxon>
        <taxon>Ascomycota</taxon>
        <taxon>Pezizomycotina</taxon>
        <taxon>Sordariomycetes</taxon>
        <taxon>Xylariomycetidae</taxon>
        <taxon>Amphisphaeriales</taxon>
        <taxon>Apiosporaceae</taxon>
        <taxon>Apiospora</taxon>
    </lineage>
</organism>
<sequence>MTISPAPPRFSPITETDHAGYIWIVTIIGTSYTALSCLLRAWIKHRVYGWDDVLIALGTVLHLAQSIAVWLGLSHGLAKSNTVTAPADGAAASKAWFAAEILGLVVLGLSKCSVLALMLRVFTPETGITSGYRACLLLTIASALWCIASVIGISANCNSMTILTPESKELCPGLYDRMLGITIPDIVTDVLICSIPLFVTLPLNMTKGVRFHVSLAFSFRLFVVPLAALRLYYFGDAADADDTQLSITNSLLFRQAALVVSLVSATIPNLRTFMKSLNTGFHLPPLAAEETRGFALRTFGGSTMINGHSNGSNAGRSNTGNASRKGKSPAVSRSSQNREEAQEEELSLRPDGVHHEARITHVRCPSDAVSEQPSHRSGSQERIITKRVEWNVRHDTG</sequence>
<evidence type="ECO:0000313" key="4">
    <source>
        <dbReference type="EMBL" id="KAK7957322.1"/>
    </source>
</evidence>
<dbReference type="PANTHER" id="PTHR39614:SF2">
    <property type="entry name" value="INTEGRAL MEMBRANE PROTEIN"/>
    <property type="match status" value="1"/>
</dbReference>
<feature type="transmembrane region" description="Helical" evidence="2">
    <location>
        <begin position="178"/>
        <end position="199"/>
    </location>
</feature>
<keyword evidence="2" id="KW-0472">Membrane</keyword>
<protein>
    <recommendedName>
        <fullName evidence="3">Rhodopsin domain-containing protein</fullName>
    </recommendedName>
</protein>
<evidence type="ECO:0000256" key="1">
    <source>
        <dbReference type="SAM" id="MobiDB-lite"/>
    </source>
</evidence>
<feature type="compositionally biased region" description="Polar residues" evidence="1">
    <location>
        <begin position="305"/>
        <end position="322"/>
    </location>
</feature>
<feature type="transmembrane region" description="Helical" evidence="2">
    <location>
        <begin position="20"/>
        <end position="41"/>
    </location>
</feature>
<evidence type="ECO:0000259" key="3">
    <source>
        <dbReference type="Pfam" id="PF20684"/>
    </source>
</evidence>
<dbReference type="Proteomes" id="UP001391051">
    <property type="component" value="Unassembled WGS sequence"/>
</dbReference>
<proteinExistence type="predicted"/>
<keyword evidence="2" id="KW-1133">Transmembrane helix</keyword>
<evidence type="ECO:0000313" key="5">
    <source>
        <dbReference type="Proteomes" id="UP001391051"/>
    </source>
</evidence>
<comment type="caution">
    <text evidence="4">The sequence shown here is derived from an EMBL/GenBank/DDBJ whole genome shotgun (WGS) entry which is preliminary data.</text>
</comment>